<dbReference type="OMA" id="FHLATEY"/>
<dbReference type="Gene3D" id="1.25.10.10">
    <property type="entry name" value="Leucine-rich Repeat Variant"/>
    <property type="match status" value="1"/>
</dbReference>
<evidence type="ECO:0000256" key="1">
    <source>
        <dbReference type="SAM" id="MobiDB-lite"/>
    </source>
</evidence>
<dbReference type="SUPFAM" id="SSF48371">
    <property type="entry name" value="ARM repeat"/>
    <property type="match status" value="1"/>
</dbReference>
<dbReference type="InterPro" id="IPR011989">
    <property type="entry name" value="ARM-like"/>
</dbReference>
<feature type="compositionally biased region" description="Acidic residues" evidence="1">
    <location>
        <begin position="565"/>
        <end position="580"/>
    </location>
</feature>
<dbReference type="Gene3D" id="3.30.200.20">
    <property type="entry name" value="Phosphorylase Kinase, domain 1"/>
    <property type="match status" value="1"/>
</dbReference>
<gene>
    <name evidence="2" type="primary">106667580</name>
</gene>
<accession>A0A8I6S0A6</accession>
<reference evidence="2" key="1">
    <citation type="submission" date="2022-01" db="UniProtKB">
        <authorList>
            <consortium name="EnsemblMetazoa"/>
        </authorList>
    </citation>
    <scope>IDENTIFICATION</scope>
</reference>
<name>A0A8I6S0A6_CIMLE</name>
<dbReference type="EnsemblMetazoa" id="XM_014395615.2">
    <property type="protein sequence ID" value="XP_014251101.1"/>
    <property type="gene ID" value="LOC106667580"/>
</dbReference>
<feature type="compositionally biased region" description="Basic and acidic residues" evidence="1">
    <location>
        <begin position="507"/>
        <end position="519"/>
    </location>
</feature>
<dbReference type="PANTHER" id="PTHR12984">
    <property type="entry name" value="SCY1-RELATED S/T PROTEIN KINASE-LIKE"/>
    <property type="match status" value="1"/>
</dbReference>
<evidence type="ECO:0000313" key="2">
    <source>
        <dbReference type="EnsemblMetazoa" id="XP_014251101.1"/>
    </source>
</evidence>
<dbReference type="SUPFAM" id="SSF56112">
    <property type="entry name" value="Protein kinase-like (PK-like)"/>
    <property type="match status" value="1"/>
</dbReference>
<evidence type="ECO:0000313" key="3">
    <source>
        <dbReference type="Proteomes" id="UP000494040"/>
    </source>
</evidence>
<protein>
    <recommendedName>
        <fullName evidence="4">Protein-associating with the carboxyl-terminal domain of ezrin</fullName>
    </recommendedName>
</protein>
<dbReference type="InterPro" id="IPR016024">
    <property type="entry name" value="ARM-type_fold"/>
</dbReference>
<dbReference type="OrthoDB" id="9942861at2759"/>
<dbReference type="InterPro" id="IPR051177">
    <property type="entry name" value="CIK-Related_Protein"/>
</dbReference>
<feature type="region of interest" description="Disordered" evidence="1">
    <location>
        <begin position="431"/>
        <end position="479"/>
    </location>
</feature>
<dbReference type="AlphaFoldDB" id="A0A8I6S0A6"/>
<sequence>MGNGKSQPAGLEIDEKPFLTGNFYSLHNATYGQPERRVTVFEGILTNKAKHSAVDRFAKNIMVHRHPNILKYVASWSVGDKFHLATEEVKPLQHVIDEQTPLQICVGLHSVLKAIQFLHEKACSSHNNISQSAIYVTPDGQWRLGGMEYLCRFTELNYKFLNEAKEGRYDSGIYPGGTKVPNPPSVIDRYAFGVLVEEVLTSRIYDSVPGSSDFLQLAKCQLQSPIPENCPSLETLMKHPFFNHEFIAIHNFLIELPLKTEVEKQLFFRELTLKLGEFSEEVVAGQLGALLLSRIVLLDSTAQKFLLSQILIPKLSGDSANLFSENVFKKYIVPKLMSIFCVRDIQVRLTLLSHFKSFCSMFTPIQLHTHILPELLVGIKDTNDDLVSATLRALSDLVPILGAATVIGGKRARHFSDGRPKVHPLKGIKKKTVRSTEVENSGEDMFLCERPSPDGGEAPSSQPLSEDEVEQWDSWDPSPVLEPVEIVPTIEIEIIPETVQLKTPDLPSEKEKDDGEVKKRPSLQQEEVDFFHDMVPVISKTQIIQITEVQPEAEPEKTNRLSYVADEECTGEGWGDDGLEWAEVSDPSDAEAKPDS</sequence>
<dbReference type="Proteomes" id="UP000494040">
    <property type="component" value="Unassembled WGS sequence"/>
</dbReference>
<evidence type="ECO:0008006" key="4">
    <source>
        <dbReference type="Google" id="ProtNLM"/>
    </source>
</evidence>
<dbReference type="InterPro" id="IPR011009">
    <property type="entry name" value="Kinase-like_dom_sf"/>
</dbReference>
<keyword evidence="3" id="KW-1185">Reference proteome</keyword>
<feature type="region of interest" description="Disordered" evidence="1">
    <location>
        <begin position="551"/>
        <end position="596"/>
    </location>
</feature>
<dbReference type="Gene3D" id="1.10.510.10">
    <property type="entry name" value="Transferase(Phosphotransferase) domain 1"/>
    <property type="match status" value="1"/>
</dbReference>
<dbReference type="PANTHER" id="PTHR12984:SF15">
    <property type="entry name" value="PROTEIN-ASSOCIATING WITH THE CARBOXYL-TERMINAL DOMAIN OF EZRIN"/>
    <property type="match status" value="1"/>
</dbReference>
<proteinExistence type="predicted"/>
<organism evidence="2 3">
    <name type="scientific">Cimex lectularius</name>
    <name type="common">Bed bug</name>
    <name type="synonym">Acanthia lectularia</name>
    <dbReference type="NCBI Taxonomy" id="79782"/>
    <lineage>
        <taxon>Eukaryota</taxon>
        <taxon>Metazoa</taxon>
        <taxon>Ecdysozoa</taxon>
        <taxon>Arthropoda</taxon>
        <taxon>Hexapoda</taxon>
        <taxon>Insecta</taxon>
        <taxon>Pterygota</taxon>
        <taxon>Neoptera</taxon>
        <taxon>Paraneoptera</taxon>
        <taxon>Hemiptera</taxon>
        <taxon>Heteroptera</taxon>
        <taxon>Panheteroptera</taxon>
        <taxon>Cimicomorpha</taxon>
        <taxon>Cimicidae</taxon>
        <taxon>Cimex</taxon>
    </lineage>
</organism>
<feature type="region of interest" description="Disordered" evidence="1">
    <location>
        <begin position="498"/>
        <end position="525"/>
    </location>
</feature>
<dbReference type="KEGG" id="clec:106667580"/>